<comment type="cofactor">
    <cofactor evidence="1">
        <name>Zn(2+)</name>
        <dbReference type="ChEBI" id="CHEBI:29105"/>
    </cofactor>
</comment>
<keyword evidence="6" id="KW-0862">Zinc</keyword>
<evidence type="ECO:0000256" key="8">
    <source>
        <dbReference type="ARBA" id="ARBA00023049"/>
    </source>
</evidence>
<dbReference type="EMBL" id="CP007033">
    <property type="protein sequence ID" value="AHF09512.1"/>
    <property type="molecule type" value="Genomic_DNA"/>
</dbReference>
<proteinExistence type="inferred from homology"/>
<evidence type="ECO:0000256" key="2">
    <source>
        <dbReference type="ARBA" id="ARBA00006247"/>
    </source>
</evidence>
<sequence length="466" mass="51661">MKGLKDAIDSFKEDLIQSVQDCIRIKSVSSDRDGTQRALEYYLALAHSMGFSAHNVENLGGVIEYGEGEKTYGMIVHLDTVPEGSGWKSPPFGGLIQEGKIYGRGAIDDKGPALSALYALKALKDSGSGISSECKVQIIIGIDEEGIWHTTPKLLKKIKEPDFSFVPDSKFPVVIAEKGLVWLEIKKTLSLESSGYSGITIETMQGGGQSLNIVPDYCEATLRLNDDQKIQIKKELRLFQEQTGYDISLEKNASVCKLISKGKSAHAFICNEGRNAISQLIMFLSLLELEGGQKEFIQAYAQSMAMEYYGESLGLSLEDQLTGKLTVNPGYILIDEKNIILKVDIRFPAKERLDIIKPKIERAFSVFQGNLTIIDSLESLSFPEDDPNIRRLIQVYQDFTGDTETKPLGMGGTTFSKAFKRAVAFGPTFPGMPKVEHQPDEYMEIEHLIKCTEIYALALQSLVRNE</sequence>
<organism evidence="9 10">
    <name type="scientific">Dehalobacter restrictus (strain DSM 9455 / PER-K23)</name>
    <dbReference type="NCBI Taxonomy" id="871738"/>
    <lineage>
        <taxon>Bacteria</taxon>
        <taxon>Bacillati</taxon>
        <taxon>Bacillota</taxon>
        <taxon>Clostridia</taxon>
        <taxon>Eubacteriales</taxon>
        <taxon>Desulfitobacteriaceae</taxon>
        <taxon>Dehalobacter</taxon>
    </lineage>
</organism>
<evidence type="ECO:0000256" key="4">
    <source>
        <dbReference type="ARBA" id="ARBA00022723"/>
    </source>
</evidence>
<dbReference type="NCBIfam" id="TIGR01887">
    <property type="entry name" value="dipeptidaselike"/>
    <property type="match status" value="1"/>
</dbReference>
<accession>A0ABN4BUH5</accession>
<dbReference type="PANTHER" id="PTHR43808:SF31">
    <property type="entry name" value="N-ACETYL-L-CITRULLINE DEACETYLASE"/>
    <property type="match status" value="1"/>
</dbReference>
<evidence type="ECO:0000256" key="7">
    <source>
        <dbReference type="ARBA" id="ARBA00022997"/>
    </source>
</evidence>
<dbReference type="Gene3D" id="3.30.70.360">
    <property type="match status" value="2"/>
</dbReference>
<dbReference type="Proteomes" id="UP000018934">
    <property type="component" value="Chromosome"/>
</dbReference>
<keyword evidence="8" id="KW-0482">Metalloprotease</keyword>
<reference evidence="9 10" key="1">
    <citation type="journal article" date="2013" name="Stand. Genomic Sci.">
        <title>Complete genome sequence of Dehalobacter restrictus PER-K23(T.).</title>
        <authorList>
            <person name="Kruse T."/>
            <person name="Maillard J."/>
            <person name="Goodwin L."/>
            <person name="Woyke T."/>
            <person name="Teshima H."/>
            <person name="Bruce D."/>
            <person name="Detter C."/>
            <person name="Tapia R."/>
            <person name="Han C."/>
            <person name="Huntemann M."/>
            <person name="Wei C.L."/>
            <person name="Han J."/>
            <person name="Chen A."/>
            <person name="Kyrpides N."/>
            <person name="Szeto E."/>
            <person name="Markowitz V."/>
            <person name="Ivanova N."/>
            <person name="Pagani I."/>
            <person name="Pati A."/>
            <person name="Pitluck S."/>
            <person name="Nolan M."/>
            <person name="Holliger C."/>
            <person name="Smidt H."/>
        </authorList>
    </citation>
    <scope>NUCLEOTIDE SEQUENCE [LARGE SCALE GENOMIC DNA]</scope>
    <source>
        <strain evidence="10">DSM 9455</strain>
    </source>
</reference>
<evidence type="ECO:0000256" key="1">
    <source>
        <dbReference type="ARBA" id="ARBA00001947"/>
    </source>
</evidence>
<keyword evidence="5" id="KW-0378">Hydrolase</keyword>
<evidence type="ECO:0000256" key="6">
    <source>
        <dbReference type="ARBA" id="ARBA00022833"/>
    </source>
</evidence>
<dbReference type="PANTHER" id="PTHR43808">
    <property type="entry name" value="ACETYLORNITHINE DEACETYLASE"/>
    <property type="match status" value="1"/>
</dbReference>
<dbReference type="InterPro" id="IPR002933">
    <property type="entry name" value="Peptidase_M20"/>
</dbReference>
<keyword evidence="7" id="KW-0224">Dipeptidase</keyword>
<dbReference type="InterPro" id="IPR036264">
    <property type="entry name" value="Bact_exopeptidase_dim_dom"/>
</dbReference>
<dbReference type="SUPFAM" id="SSF55031">
    <property type="entry name" value="Bacterial exopeptidase dimerisation domain"/>
    <property type="match status" value="1"/>
</dbReference>
<dbReference type="RefSeq" id="WP_019226389.1">
    <property type="nucleotide sequence ID" value="NZ_CP007033.1"/>
</dbReference>
<dbReference type="InterPro" id="IPR050072">
    <property type="entry name" value="Peptidase_M20A"/>
</dbReference>
<gene>
    <name evidence="9" type="ORF">DEHRE_05005</name>
</gene>
<keyword evidence="3" id="KW-0645">Protease</keyword>
<evidence type="ECO:0000313" key="9">
    <source>
        <dbReference type="EMBL" id="AHF09512.1"/>
    </source>
</evidence>
<keyword evidence="4" id="KW-0479">Metal-binding</keyword>
<comment type="similarity">
    <text evidence="2">Belongs to the peptidase M20A family.</text>
</comment>
<keyword evidence="10" id="KW-1185">Reference proteome</keyword>
<evidence type="ECO:0000256" key="3">
    <source>
        <dbReference type="ARBA" id="ARBA00022670"/>
    </source>
</evidence>
<dbReference type="Pfam" id="PF01546">
    <property type="entry name" value="Peptidase_M20"/>
    <property type="match status" value="1"/>
</dbReference>
<evidence type="ECO:0000313" key="10">
    <source>
        <dbReference type="Proteomes" id="UP000018934"/>
    </source>
</evidence>
<name>A0ABN4BUH5_DEHRP</name>
<dbReference type="Gene3D" id="3.40.630.10">
    <property type="entry name" value="Zn peptidases"/>
    <property type="match status" value="1"/>
</dbReference>
<evidence type="ECO:0000256" key="5">
    <source>
        <dbReference type="ARBA" id="ARBA00022801"/>
    </source>
</evidence>
<dbReference type="SUPFAM" id="SSF53187">
    <property type="entry name" value="Zn-dependent exopeptidases"/>
    <property type="match status" value="1"/>
</dbReference>
<protein>
    <submittedName>
        <fullName evidence="9">Dipeptidase</fullName>
    </submittedName>
</protein>
<dbReference type="InterPro" id="IPR010964">
    <property type="entry name" value="M20A_pepV-rel"/>
</dbReference>